<evidence type="ECO:0000256" key="1">
    <source>
        <dbReference type="ARBA" id="ARBA00004651"/>
    </source>
</evidence>
<dbReference type="Proteomes" id="UP001242480">
    <property type="component" value="Unassembled WGS sequence"/>
</dbReference>
<dbReference type="RefSeq" id="WP_307275301.1">
    <property type="nucleotide sequence ID" value="NZ_JAUSVX010000007.1"/>
</dbReference>
<accession>A0ABU0JBQ0</accession>
<gene>
    <name evidence="7" type="ORF">QO011_003960</name>
</gene>
<evidence type="ECO:0000256" key="5">
    <source>
        <dbReference type="ARBA" id="ARBA00023136"/>
    </source>
</evidence>
<feature type="transmembrane region" description="Helical" evidence="6">
    <location>
        <begin position="278"/>
        <end position="297"/>
    </location>
</feature>
<keyword evidence="2" id="KW-1003">Cell membrane</keyword>
<evidence type="ECO:0000313" key="8">
    <source>
        <dbReference type="Proteomes" id="UP001242480"/>
    </source>
</evidence>
<organism evidence="7 8">
    <name type="scientific">Labrys wisconsinensis</name>
    <dbReference type="NCBI Taxonomy" id="425677"/>
    <lineage>
        <taxon>Bacteria</taxon>
        <taxon>Pseudomonadati</taxon>
        <taxon>Pseudomonadota</taxon>
        <taxon>Alphaproteobacteria</taxon>
        <taxon>Hyphomicrobiales</taxon>
        <taxon>Xanthobacteraceae</taxon>
        <taxon>Labrys</taxon>
    </lineage>
</organism>
<evidence type="ECO:0000256" key="3">
    <source>
        <dbReference type="ARBA" id="ARBA00022692"/>
    </source>
</evidence>
<evidence type="ECO:0000256" key="6">
    <source>
        <dbReference type="SAM" id="Phobius"/>
    </source>
</evidence>
<sequence length="322" mass="33087">MTEASAEPSPLPPRRWGRRILAVPPSYIVLVVVLVALAAANPNLMKPQVLLTFIRQAAPLGFAVLGQSLVMRVRSIDLSIGGIFILTNYVITAGMLSDCPPAVLILVPLAIGFVVGLVNGVLVAVVRASAVIVTLAVSIILTGLVLFLASGRPPGKVPVELRAISNAHIDIVPVPVLLWLAAAILVALLLRYLIYGRFIAAIGSNPRAAELSGLPLPRVVVVTHALSGLLTAAGAVLFTAALGIGSVKFGPELMMNSIAATILGGVTFGSGRGGVAGPFVGVVAFALLSTLMTVFGIQEPGKLIVQGAVIAVAAVIHGIKTR</sequence>
<feature type="transmembrane region" description="Helical" evidence="6">
    <location>
        <begin position="53"/>
        <end position="71"/>
    </location>
</feature>
<dbReference type="PANTHER" id="PTHR32196">
    <property type="entry name" value="ABC TRANSPORTER PERMEASE PROTEIN YPHD-RELATED-RELATED"/>
    <property type="match status" value="1"/>
</dbReference>
<feature type="transmembrane region" description="Helical" evidence="6">
    <location>
        <begin position="20"/>
        <end position="41"/>
    </location>
</feature>
<dbReference type="CDD" id="cd06579">
    <property type="entry name" value="TM_PBP1_transp_AraH_like"/>
    <property type="match status" value="1"/>
</dbReference>
<reference evidence="7 8" key="1">
    <citation type="submission" date="2023-07" db="EMBL/GenBank/DDBJ databases">
        <title>Genomic Encyclopedia of Type Strains, Phase IV (KMG-IV): sequencing the most valuable type-strain genomes for metagenomic binning, comparative biology and taxonomic classification.</title>
        <authorList>
            <person name="Goeker M."/>
        </authorList>
    </citation>
    <scope>NUCLEOTIDE SEQUENCE [LARGE SCALE GENOMIC DNA]</scope>
    <source>
        <strain evidence="7 8">DSM 19619</strain>
    </source>
</reference>
<feature type="transmembrane region" description="Helical" evidence="6">
    <location>
        <begin position="215"/>
        <end position="241"/>
    </location>
</feature>
<comment type="caution">
    <text evidence="7">The sequence shown here is derived from an EMBL/GenBank/DDBJ whole genome shotgun (WGS) entry which is preliminary data.</text>
</comment>
<feature type="transmembrane region" description="Helical" evidence="6">
    <location>
        <begin position="102"/>
        <end position="123"/>
    </location>
</feature>
<comment type="subcellular location">
    <subcellularLocation>
        <location evidence="1">Cell membrane</location>
        <topology evidence="1">Multi-pass membrane protein</topology>
    </subcellularLocation>
</comment>
<keyword evidence="8" id="KW-1185">Reference proteome</keyword>
<keyword evidence="5 6" id="KW-0472">Membrane</keyword>
<name>A0ABU0JBQ0_9HYPH</name>
<evidence type="ECO:0000313" key="7">
    <source>
        <dbReference type="EMBL" id="MDQ0470941.1"/>
    </source>
</evidence>
<dbReference type="InterPro" id="IPR001851">
    <property type="entry name" value="ABC_transp_permease"/>
</dbReference>
<feature type="transmembrane region" description="Helical" evidence="6">
    <location>
        <begin position="130"/>
        <end position="151"/>
    </location>
</feature>
<protein>
    <submittedName>
        <fullName evidence="7">Ribose transport system permease protein</fullName>
    </submittedName>
</protein>
<proteinExistence type="predicted"/>
<evidence type="ECO:0000256" key="2">
    <source>
        <dbReference type="ARBA" id="ARBA00022475"/>
    </source>
</evidence>
<dbReference type="Pfam" id="PF02653">
    <property type="entry name" value="BPD_transp_2"/>
    <property type="match status" value="1"/>
</dbReference>
<keyword evidence="4 6" id="KW-1133">Transmembrane helix</keyword>
<evidence type="ECO:0000256" key="4">
    <source>
        <dbReference type="ARBA" id="ARBA00022989"/>
    </source>
</evidence>
<dbReference type="EMBL" id="JAUSVX010000007">
    <property type="protein sequence ID" value="MDQ0470941.1"/>
    <property type="molecule type" value="Genomic_DNA"/>
</dbReference>
<feature type="transmembrane region" description="Helical" evidence="6">
    <location>
        <begin position="171"/>
        <end position="194"/>
    </location>
</feature>
<feature type="transmembrane region" description="Helical" evidence="6">
    <location>
        <begin position="78"/>
        <end position="96"/>
    </location>
</feature>
<keyword evidence="3 6" id="KW-0812">Transmembrane</keyword>